<evidence type="ECO:0008006" key="2">
    <source>
        <dbReference type="Google" id="ProtNLM"/>
    </source>
</evidence>
<dbReference type="Gene3D" id="3.40.630.30">
    <property type="match status" value="1"/>
</dbReference>
<dbReference type="GO" id="GO:0008080">
    <property type="term" value="F:N-acetyltransferase activity"/>
    <property type="evidence" value="ECO:0007669"/>
    <property type="project" value="TreeGrafter"/>
</dbReference>
<dbReference type="PANTHER" id="PTHR20905:SF32">
    <property type="entry name" value="ARYLALKYLAMINE N-ACETYLTRANSFERASE-LIKE 7, ISOFORM A"/>
    <property type="match status" value="1"/>
</dbReference>
<dbReference type="SUPFAM" id="SSF55729">
    <property type="entry name" value="Acyl-CoA N-acyltransferases (Nat)"/>
    <property type="match status" value="1"/>
</dbReference>
<dbReference type="EMBL" id="OC001724">
    <property type="protein sequence ID" value="CAD7260529.1"/>
    <property type="molecule type" value="Genomic_DNA"/>
</dbReference>
<proteinExistence type="predicted"/>
<sequence>MSDQRWKRPSSVPFPSVWRRVKGRKPLADGKIPSFIIQDVPEDREEELIDFMEAHFIHNEPISKSLNFADDAESIVEIRQLWKDLLKDRVSVIAFVEGDGPRPRIAGTNMLGVTHKADKDQPNTFKGEVIQKVINFLDTVGRVADPFHKYGVSEYMTAMGLSVAKEFQGQGLGLELLKARSEVGRAVGLRLTVTVFTAIESQVLADRVGFQLLGEVAYQEYKVDGKIVYPDVTEHNRYSSPMASLVLTDSSQLTAKSFEKLPDQIMYLYAKPDDLQNMCLAAVTSDG</sequence>
<gene>
    <name evidence="1" type="ORF">TSIB3V08_LOCUS4702</name>
</gene>
<name>A0A7R9FZV2_TIMSH</name>
<dbReference type="AlphaFoldDB" id="A0A7R9FZV2"/>
<dbReference type="InterPro" id="IPR016181">
    <property type="entry name" value="Acyl_CoA_acyltransferase"/>
</dbReference>
<protein>
    <recommendedName>
        <fullName evidence="2">N-acetyltransferase domain-containing protein</fullName>
    </recommendedName>
</protein>
<evidence type="ECO:0000313" key="1">
    <source>
        <dbReference type="EMBL" id="CAD7260529.1"/>
    </source>
</evidence>
<dbReference type="PANTHER" id="PTHR20905">
    <property type="entry name" value="N-ACETYLTRANSFERASE-RELATED"/>
    <property type="match status" value="1"/>
</dbReference>
<organism evidence="1">
    <name type="scientific">Timema shepardi</name>
    <name type="common">Walking stick</name>
    <dbReference type="NCBI Taxonomy" id="629360"/>
    <lineage>
        <taxon>Eukaryota</taxon>
        <taxon>Metazoa</taxon>
        <taxon>Ecdysozoa</taxon>
        <taxon>Arthropoda</taxon>
        <taxon>Hexapoda</taxon>
        <taxon>Insecta</taxon>
        <taxon>Pterygota</taxon>
        <taxon>Neoptera</taxon>
        <taxon>Polyneoptera</taxon>
        <taxon>Phasmatodea</taxon>
        <taxon>Timematodea</taxon>
        <taxon>Timematoidea</taxon>
        <taxon>Timematidae</taxon>
        <taxon>Timema</taxon>
    </lineage>
</organism>
<accession>A0A7R9FZV2</accession>
<reference evidence="1" key="1">
    <citation type="submission" date="2020-11" db="EMBL/GenBank/DDBJ databases">
        <authorList>
            <person name="Tran Van P."/>
        </authorList>
    </citation>
    <scope>NUCLEOTIDE SEQUENCE</scope>
</reference>